<keyword evidence="1" id="KW-1185">Reference proteome</keyword>
<name>A0A915JS81_ROMCU</name>
<evidence type="ECO:0000313" key="2">
    <source>
        <dbReference type="WBParaSite" id="nRc.2.0.1.t29165-RA"/>
    </source>
</evidence>
<proteinExistence type="predicted"/>
<evidence type="ECO:0000313" key="1">
    <source>
        <dbReference type="Proteomes" id="UP000887565"/>
    </source>
</evidence>
<organism evidence="1 2">
    <name type="scientific">Romanomermis culicivorax</name>
    <name type="common">Nematode worm</name>
    <dbReference type="NCBI Taxonomy" id="13658"/>
    <lineage>
        <taxon>Eukaryota</taxon>
        <taxon>Metazoa</taxon>
        <taxon>Ecdysozoa</taxon>
        <taxon>Nematoda</taxon>
        <taxon>Enoplea</taxon>
        <taxon>Dorylaimia</taxon>
        <taxon>Mermithida</taxon>
        <taxon>Mermithoidea</taxon>
        <taxon>Mermithidae</taxon>
        <taxon>Romanomermis</taxon>
    </lineage>
</organism>
<dbReference type="WBParaSite" id="nRc.2.0.1.t29165-RA">
    <property type="protein sequence ID" value="nRc.2.0.1.t29165-RA"/>
    <property type="gene ID" value="nRc.2.0.1.g29165"/>
</dbReference>
<reference evidence="2" key="1">
    <citation type="submission" date="2022-11" db="UniProtKB">
        <authorList>
            <consortium name="WormBaseParasite"/>
        </authorList>
    </citation>
    <scope>IDENTIFICATION</scope>
</reference>
<dbReference type="AlphaFoldDB" id="A0A915JS81"/>
<accession>A0A915JS81</accession>
<dbReference type="Proteomes" id="UP000887565">
    <property type="component" value="Unplaced"/>
</dbReference>
<protein>
    <submittedName>
        <fullName evidence="2">Uncharacterized protein</fullName>
    </submittedName>
</protein>
<sequence>MAKISGMYIIIDELQGAFKIKSAYKNCPELSNALSTYQGIVLIIKNGYNMDEQIIKKPSNLSSDPKLQKDDQFLIPIINH</sequence>